<gene>
    <name evidence="1" type="ORF">OIU79_029529</name>
</gene>
<dbReference type="GO" id="GO:0016301">
    <property type="term" value="F:kinase activity"/>
    <property type="evidence" value="ECO:0007669"/>
    <property type="project" value="UniProtKB-KW"/>
</dbReference>
<dbReference type="OrthoDB" id="676979at2759"/>
<reference evidence="1" key="1">
    <citation type="submission" date="2022-11" db="EMBL/GenBank/DDBJ databases">
        <authorList>
            <person name="Hyden B.L."/>
            <person name="Feng K."/>
            <person name="Yates T."/>
            <person name="Jawdy S."/>
            <person name="Smart L.B."/>
            <person name="Muchero W."/>
        </authorList>
    </citation>
    <scope>NUCLEOTIDE SEQUENCE</scope>
    <source>
        <tissue evidence="1">Shoot tip</tissue>
    </source>
</reference>
<protein>
    <submittedName>
        <fullName evidence="1">LEUCINE-RICH REPEAT PROTEIN KINASE FAMILY PROTEIN</fullName>
    </submittedName>
</protein>
<evidence type="ECO:0000313" key="2">
    <source>
        <dbReference type="Proteomes" id="UP001151532"/>
    </source>
</evidence>
<reference evidence="1" key="2">
    <citation type="journal article" date="2023" name="Int. J. Mol. Sci.">
        <title>De Novo Assembly and Annotation of 11 Diverse Shrub Willow (Salix) Genomes Reveals Novel Gene Organization in Sex-Linked Regions.</title>
        <authorList>
            <person name="Hyden B."/>
            <person name="Feng K."/>
            <person name="Yates T.B."/>
            <person name="Jawdy S."/>
            <person name="Cereghino C."/>
            <person name="Smart L.B."/>
            <person name="Muchero W."/>
        </authorList>
    </citation>
    <scope>NUCLEOTIDE SEQUENCE</scope>
    <source>
        <tissue evidence="1">Shoot tip</tissue>
    </source>
</reference>
<keyword evidence="1" id="KW-0808">Transferase</keyword>
<proteinExistence type="predicted"/>
<organism evidence="1 2">
    <name type="scientific">Salix purpurea</name>
    <name type="common">Purple osier willow</name>
    <dbReference type="NCBI Taxonomy" id="77065"/>
    <lineage>
        <taxon>Eukaryota</taxon>
        <taxon>Viridiplantae</taxon>
        <taxon>Streptophyta</taxon>
        <taxon>Embryophyta</taxon>
        <taxon>Tracheophyta</taxon>
        <taxon>Spermatophyta</taxon>
        <taxon>Magnoliopsida</taxon>
        <taxon>eudicotyledons</taxon>
        <taxon>Gunneridae</taxon>
        <taxon>Pentapetalae</taxon>
        <taxon>rosids</taxon>
        <taxon>fabids</taxon>
        <taxon>Malpighiales</taxon>
        <taxon>Salicaceae</taxon>
        <taxon>Saliceae</taxon>
        <taxon>Salix</taxon>
    </lineage>
</organism>
<accession>A0A9Q0VIY2</accession>
<name>A0A9Q0VIY2_SALPP</name>
<dbReference type="EMBL" id="JAPFFK010000008">
    <property type="protein sequence ID" value="KAJ6748435.1"/>
    <property type="molecule type" value="Genomic_DNA"/>
</dbReference>
<dbReference type="AlphaFoldDB" id="A0A9Q0VIY2"/>
<sequence length="118" mass="13004">MGFPSSLKHLEIVGENGEGPKSRQMERLEDDVSSFGFILLESLVGPSVSARRDKLVPDELASCNSQEGRQKSLNPIVLATGSQESLMQFRSRQQQMVSSFDELYISCSENSLPPSLDP</sequence>
<evidence type="ECO:0000313" key="1">
    <source>
        <dbReference type="EMBL" id="KAJ6748435.1"/>
    </source>
</evidence>
<keyword evidence="1" id="KW-0418">Kinase</keyword>
<comment type="caution">
    <text evidence="1">The sequence shown here is derived from an EMBL/GenBank/DDBJ whole genome shotgun (WGS) entry which is preliminary data.</text>
</comment>
<dbReference type="Proteomes" id="UP001151532">
    <property type="component" value="Chromosome 12"/>
</dbReference>
<keyword evidence="2" id="KW-1185">Reference proteome</keyword>